<dbReference type="RefSeq" id="XP_033517971.1">
    <property type="nucleotide sequence ID" value="XM_033667037.1"/>
</dbReference>
<feature type="region of interest" description="Disordered" evidence="1">
    <location>
        <begin position="150"/>
        <end position="194"/>
    </location>
</feature>
<accession>A0A6A5ZXT0</accession>
<gene>
    <name evidence="2" type="ORF">P153DRAFT_361906</name>
</gene>
<name>A0A6A5ZXT0_9PLEO</name>
<dbReference type="AlphaFoldDB" id="A0A6A5ZXT0"/>
<dbReference type="EMBL" id="ML977525">
    <property type="protein sequence ID" value="KAF2123577.1"/>
    <property type="molecule type" value="Genomic_DNA"/>
</dbReference>
<feature type="region of interest" description="Disordered" evidence="1">
    <location>
        <begin position="33"/>
        <end position="71"/>
    </location>
</feature>
<feature type="compositionally biased region" description="Basic and acidic residues" evidence="1">
    <location>
        <begin position="61"/>
        <end position="71"/>
    </location>
</feature>
<evidence type="ECO:0000313" key="2">
    <source>
        <dbReference type="EMBL" id="KAF2123577.1"/>
    </source>
</evidence>
<feature type="compositionally biased region" description="Polar residues" evidence="1">
    <location>
        <begin position="45"/>
        <end position="57"/>
    </location>
</feature>
<dbReference type="Proteomes" id="UP000799771">
    <property type="component" value="Unassembled WGS sequence"/>
</dbReference>
<organism evidence="2 3">
    <name type="scientific">Dothidotthia symphoricarpi CBS 119687</name>
    <dbReference type="NCBI Taxonomy" id="1392245"/>
    <lineage>
        <taxon>Eukaryota</taxon>
        <taxon>Fungi</taxon>
        <taxon>Dikarya</taxon>
        <taxon>Ascomycota</taxon>
        <taxon>Pezizomycotina</taxon>
        <taxon>Dothideomycetes</taxon>
        <taxon>Pleosporomycetidae</taxon>
        <taxon>Pleosporales</taxon>
        <taxon>Dothidotthiaceae</taxon>
        <taxon>Dothidotthia</taxon>
    </lineage>
</organism>
<dbReference type="GeneID" id="54407469"/>
<evidence type="ECO:0000313" key="3">
    <source>
        <dbReference type="Proteomes" id="UP000799771"/>
    </source>
</evidence>
<evidence type="ECO:0000256" key="1">
    <source>
        <dbReference type="SAM" id="MobiDB-lite"/>
    </source>
</evidence>
<reference evidence="2" key="1">
    <citation type="journal article" date="2020" name="Stud. Mycol.">
        <title>101 Dothideomycetes genomes: a test case for predicting lifestyles and emergence of pathogens.</title>
        <authorList>
            <person name="Haridas S."/>
            <person name="Albert R."/>
            <person name="Binder M."/>
            <person name="Bloem J."/>
            <person name="Labutti K."/>
            <person name="Salamov A."/>
            <person name="Andreopoulos B."/>
            <person name="Baker S."/>
            <person name="Barry K."/>
            <person name="Bills G."/>
            <person name="Bluhm B."/>
            <person name="Cannon C."/>
            <person name="Castanera R."/>
            <person name="Culley D."/>
            <person name="Daum C."/>
            <person name="Ezra D."/>
            <person name="Gonzalez J."/>
            <person name="Henrissat B."/>
            <person name="Kuo A."/>
            <person name="Liang C."/>
            <person name="Lipzen A."/>
            <person name="Lutzoni F."/>
            <person name="Magnuson J."/>
            <person name="Mondo S."/>
            <person name="Nolan M."/>
            <person name="Ohm R."/>
            <person name="Pangilinan J."/>
            <person name="Park H.-J."/>
            <person name="Ramirez L."/>
            <person name="Alfaro M."/>
            <person name="Sun H."/>
            <person name="Tritt A."/>
            <person name="Yoshinaga Y."/>
            <person name="Zwiers L.-H."/>
            <person name="Turgeon B."/>
            <person name="Goodwin S."/>
            <person name="Spatafora J."/>
            <person name="Crous P."/>
            <person name="Grigoriev I."/>
        </authorList>
    </citation>
    <scope>NUCLEOTIDE SEQUENCE</scope>
    <source>
        <strain evidence="2">CBS 119687</strain>
    </source>
</reference>
<proteinExistence type="predicted"/>
<keyword evidence="3" id="KW-1185">Reference proteome</keyword>
<protein>
    <submittedName>
        <fullName evidence="2">Uncharacterized protein</fullName>
    </submittedName>
</protein>
<sequence>MQRQLCIAGTLSSNYKQRCSRIPKEPGVVRCKQHSDPDRFPPHISAQTHGNGASNMNKSRHAFDRESTLDRSPRSILRDLSVDEQKRAVRFAGEDIEMAERERHPDWYDTVSTQVDMPDHSTHGLNSPCRDHLGLHAQPTAVYESYNQTPAEYGNHSPPGREQDLLRTGSNNEYPTYRSRRASSSSSHMHTKPEVVHGGRGYPVHNSHGHSMPEFGESRSPSRSALSVVLPQQPPTSAPVLEQIQKDSNTFKLTVQKLCQTIALLEGKIQQHTSQIDNQTSTIARQTQQLDDQHTQLGKQANLIHKMENRDNKTITWLEESVGELTARVRDQQKQIDLQTGLLTRVVDSSRIRSSTPARTYSEGFLDGFEPPTTVSSRSRTFVPTGHVMSPQLHTKAFSPPAKPNMHGKHSVYPHPTLGPEHRGASLKDAFAPRPGHMGQGRYTDTNPWAHSLAWEHE</sequence>